<dbReference type="InterPro" id="IPR005149">
    <property type="entry name" value="Tscrpt_reg_PadR_N"/>
</dbReference>
<dbReference type="InterPro" id="IPR036388">
    <property type="entry name" value="WH-like_DNA-bd_sf"/>
</dbReference>
<dbReference type="Proteomes" id="UP000284824">
    <property type="component" value="Unassembled WGS sequence"/>
</dbReference>
<dbReference type="InterPro" id="IPR003439">
    <property type="entry name" value="ABC_transporter-like_ATP-bd"/>
</dbReference>
<dbReference type="GO" id="GO:0005524">
    <property type="term" value="F:ATP binding"/>
    <property type="evidence" value="ECO:0007669"/>
    <property type="project" value="UniProtKB-KW"/>
</dbReference>
<gene>
    <name evidence="9" type="ORF">EDD27_3505</name>
</gene>
<dbReference type="AlphaFoldDB" id="A0A438M5G7"/>
<feature type="domain" description="Transcription regulator PadR N-terminal" evidence="8">
    <location>
        <begin position="174"/>
        <end position="246"/>
    </location>
</feature>
<accession>A0A438M5G7</accession>
<evidence type="ECO:0000256" key="4">
    <source>
        <dbReference type="ARBA" id="ARBA00022741"/>
    </source>
</evidence>
<evidence type="ECO:0000259" key="8">
    <source>
        <dbReference type="Pfam" id="PF03551"/>
    </source>
</evidence>
<dbReference type="Pfam" id="PF00005">
    <property type="entry name" value="ABC_tran"/>
    <property type="match status" value="1"/>
</dbReference>
<dbReference type="SUPFAM" id="SSF46785">
    <property type="entry name" value="Winged helix' DNA-binding domain"/>
    <property type="match status" value="1"/>
</dbReference>
<comment type="similarity">
    <text evidence="2">Belongs to the ABC transporter superfamily.</text>
</comment>
<evidence type="ECO:0000313" key="10">
    <source>
        <dbReference type="Proteomes" id="UP000284824"/>
    </source>
</evidence>
<evidence type="ECO:0000313" key="9">
    <source>
        <dbReference type="EMBL" id="RVX41049.1"/>
    </source>
</evidence>
<dbReference type="GO" id="GO:0005886">
    <property type="term" value="C:plasma membrane"/>
    <property type="evidence" value="ECO:0007669"/>
    <property type="project" value="UniProtKB-SubCell"/>
</dbReference>
<keyword evidence="6" id="KW-0046">Antibiotic resistance</keyword>
<dbReference type="GO" id="GO:0046677">
    <property type="term" value="P:response to antibiotic"/>
    <property type="evidence" value="ECO:0007669"/>
    <property type="project" value="UniProtKB-KW"/>
</dbReference>
<dbReference type="InterPro" id="IPR027417">
    <property type="entry name" value="P-loop_NTPase"/>
</dbReference>
<evidence type="ECO:0000259" key="7">
    <source>
        <dbReference type="Pfam" id="PF00005"/>
    </source>
</evidence>
<keyword evidence="3" id="KW-0813">Transport</keyword>
<organism evidence="9 10">
    <name type="scientific">Nonomuraea polychroma</name>
    <dbReference type="NCBI Taxonomy" id="46176"/>
    <lineage>
        <taxon>Bacteria</taxon>
        <taxon>Bacillati</taxon>
        <taxon>Actinomycetota</taxon>
        <taxon>Actinomycetes</taxon>
        <taxon>Streptosporangiales</taxon>
        <taxon>Streptosporangiaceae</taxon>
        <taxon>Nonomuraea</taxon>
    </lineage>
</organism>
<dbReference type="EMBL" id="SAUN01000001">
    <property type="protein sequence ID" value="RVX41049.1"/>
    <property type="molecule type" value="Genomic_DNA"/>
</dbReference>
<dbReference type="SUPFAM" id="SSF52540">
    <property type="entry name" value="P-loop containing nucleoside triphosphate hydrolases"/>
    <property type="match status" value="1"/>
</dbReference>
<evidence type="ECO:0000256" key="5">
    <source>
        <dbReference type="ARBA" id="ARBA00022840"/>
    </source>
</evidence>
<dbReference type="InterPro" id="IPR036390">
    <property type="entry name" value="WH_DNA-bd_sf"/>
</dbReference>
<sequence>MTRTRAGAHRGIDGTVRKLSPRRHGLDLTVQASEIHGFLGPNGAGKTTTLRILLGLLRPDSGHAELLGGHPWHDAVELHRRLAYVPGDVALWPNLSGGEIIDLLGRLRGGLGPSRRATLLERFDLDPTKLAGHWFATLWYRVVVLGATGYQENRRGPTMDDLTEMLKGTLEGCVLEIIGSEETYGYAITRRLNELGFADVVEGTVYTILLRLERNGLVQVTKRPSGLGPPRKFYALNDAGREELAKFWAKWEYVSSRIDKLREGGR</sequence>
<feature type="domain" description="ABC transporter" evidence="7">
    <location>
        <begin position="25"/>
        <end position="100"/>
    </location>
</feature>
<evidence type="ECO:0000256" key="1">
    <source>
        <dbReference type="ARBA" id="ARBA00004202"/>
    </source>
</evidence>
<dbReference type="InterPro" id="IPR050763">
    <property type="entry name" value="ABC_transporter_ATP-binding"/>
</dbReference>
<comment type="subcellular location">
    <subcellularLocation>
        <location evidence="1">Cell membrane</location>
        <topology evidence="1">Peripheral membrane protein</topology>
    </subcellularLocation>
</comment>
<name>A0A438M5G7_9ACTN</name>
<dbReference type="Pfam" id="PF03551">
    <property type="entry name" value="PadR"/>
    <property type="match status" value="1"/>
</dbReference>
<dbReference type="PANTHER" id="PTHR42711">
    <property type="entry name" value="ABC TRANSPORTER ATP-BINDING PROTEIN"/>
    <property type="match status" value="1"/>
</dbReference>
<evidence type="ECO:0000256" key="2">
    <source>
        <dbReference type="ARBA" id="ARBA00005417"/>
    </source>
</evidence>
<evidence type="ECO:0000256" key="6">
    <source>
        <dbReference type="ARBA" id="ARBA00023251"/>
    </source>
</evidence>
<reference evidence="9 10" key="1">
    <citation type="submission" date="2019-01" db="EMBL/GenBank/DDBJ databases">
        <title>Sequencing the genomes of 1000 actinobacteria strains.</title>
        <authorList>
            <person name="Klenk H.-P."/>
        </authorList>
    </citation>
    <scope>NUCLEOTIDE SEQUENCE [LARGE SCALE GENOMIC DNA]</scope>
    <source>
        <strain evidence="9 10">DSM 43925</strain>
    </source>
</reference>
<keyword evidence="10" id="KW-1185">Reference proteome</keyword>
<dbReference type="Gene3D" id="1.10.10.10">
    <property type="entry name" value="Winged helix-like DNA-binding domain superfamily/Winged helix DNA-binding domain"/>
    <property type="match status" value="1"/>
</dbReference>
<evidence type="ECO:0000256" key="3">
    <source>
        <dbReference type="ARBA" id="ARBA00022448"/>
    </source>
</evidence>
<keyword evidence="4" id="KW-0547">Nucleotide-binding</keyword>
<comment type="caution">
    <text evidence="9">The sequence shown here is derived from an EMBL/GenBank/DDBJ whole genome shotgun (WGS) entry which is preliminary data.</text>
</comment>
<dbReference type="Gene3D" id="3.40.50.300">
    <property type="entry name" value="P-loop containing nucleotide triphosphate hydrolases"/>
    <property type="match status" value="1"/>
</dbReference>
<proteinExistence type="inferred from homology"/>
<protein>
    <submittedName>
        <fullName evidence="9">ABC transporter family protein</fullName>
    </submittedName>
</protein>
<dbReference type="PANTHER" id="PTHR42711:SF5">
    <property type="entry name" value="ABC TRANSPORTER ATP-BINDING PROTEIN NATA"/>
    <property type="match status" value="1"/>
</dbReference>
<keyword evidence="5" id="KW-0067">ATP-binding</keyword>
<dbReference type="GO" id="GO:0016887">
    <property type="term" value="F:ATP hydrolysis activity"/>
    <property type="evidence" value="ECO:0007669"/>
    <property type="project" value="InterPro"/>
</dbReference>